<dbReference type="PROSITE" id="PS50850">
    <property type="entry name" value="MFS"/>
    <property type="match status" value="1"/>
</dbReference>
<feature type="transmembrane region" description="Helical" evidence="6">
    <location>
        <begin position="585"/>
        <end position="603"/>
    </location>
</feature>
<dbReference type="InterPro" id="IPR050189">
    <property type="entry name" value="MFS_Efflux_Transporters"/>
</dbReference>
<dbReference type="InterPro" id="IPR020846">
    <property type="entry name" value="MFS_dom"/>
</dbReference>
<gene>
    <name evidence="8" type="ORF">SAMN05421647_103146</name>
</gene>
<feature type="transmembrane region" description="Helical" evidence="6">
    <location>
        <begin position="720"/>
        <end position="743"/>
    </location>
</feature>
<evidence type="ECO:0000256" key="2">
    <source>
        <dbReference type="ARBA" id="ARBA00022475"/>
    </source>
</evidence>
<reference evidence="9" key="1">
    <citation type="submission" date="2017-01" db="EMBL/GenBank/DDBJ databases">
        <authorList>
            <person name="Varghese N."/>
            <person name="Submissions S."/>
        </authorList>
    </citation>
    <scope>NUCLEOTIDE SEQUENCE [LARGE SCALE GENOMIC DNA]</scope>
    <source>
        <strain evidence="9">DSM 7027</strain>
    </source>
</reference>
<dbReference type="CDD" id="cd06225">
    <property type="entry name" value="HAMP"/>
    <property type="match status" value="1"/>
</dbReference>
<feature type="transmembrane region" description="Helical" evidence="6">
    <location>
        <begin position="857"/>
        <end position="873"/>
    </location>
</feature>
<organism evidence="8 9">
    <name type="scientific">Marinobacterium stanieri</name>
    <dbReference type="NCBI Taxonomy" id="49186"/>
    <lineage>
        <taxon>Bacteria</taxon>
        <taxon>Pseudomonadati</taxon>
        <taxon>Pseudomonadota</taxon>
        <taxon>Gammaproteobacteria</taxon>
        <taxon>Oceanospirillales</taxon>
        <taxon>Oceanospirillaceae</taxon>
        <taxon>Marinobacterium</taxon>
    </lineage>
</organism>
<dbReference type="GO" id="GO:0022857">
    <property type="term" value="F:transmembrane transporter activity"/>
    <property type="evidence" value="ECO:0007669"/>
    <property type="project" value="InterPro"/>
</dbReference>
<keyword evidence="9" id="KW-1185">Reference proteome</keyword>
<feature type="domain" description="Major facilitator superfamily (MFS) profile" evidence="7">
    <location>
        <begin position="517"/>
        <end position="901"/>
    </location>
</feature>
<evidence type="ECO:0000256" key="4">
    <source>
        <dbReference type="ARBA" id="ARBA00022989"/>
    </source>
</evidence>
<dbReference type="AlphaFoldDB" id="A0A1N6R6N8"/>
<feature type="transmembrane region" description="Helical" evidence="6">
    <location>
        <begin position="755"/>
        <end position="773"/>
    </location>
</feature>
<feature type="transmembrane region" description="Helical" evidence="6">
    <location>
        <begin position="425"/>
        <end position="448"/>
    </location>
</feature>
<evidence type="ECO:0000256" key="1">
    <source>
        <dbReference type="ARBA" id="ARBA00004651"/>
    </source>
</evidence>
<feature type="transmembrane region" description="Helical" evidence="6">
    <location>
        <begin position="7"/>
        <end position="28"/>
    </location>
</feature>
<evidence type="ECO:0000256" key="5">
    <source>
        <dbReference type="ARBA" id="ARBA00023136"/>
    </source>
</evidence>
<dbReference type="EMBL" id="FTMN01000003">
    <property type="protein sequence ID" value="SIQ24580.1"/>
    <property type="molecule type" value="Genomic_DNA"/>
</dbReference>
<keyword evidence="4 6" id="KW-1133">Transmembrane helix</keyword>
<dbReference type="GO" id="GO:0005886">
    <property type="term" value="C:plasma membrane"/>
    <property type="evidence" value="ECO:0007669"/>
    <property type="project" value="UniProtKB-SubCell"/>
</dbReference>
<dbReference type="STRING" id="49186.SAMN05421647_103146"/>
<dbReference type="SUPFAM" id="SSF103473">
    <property type="entry name" value="MFS general substrate transporter"/>
    <property type="match status" value="1"/>
</dbReference>
<dbReference type="Pfam" id="PF07690">
    <property type="entry name" value="MFS_1"/>
    <property type="match status" value="1"/>
</dbReference>
<name>A0A1N6R6N8_9GAMM</name>
<feature type="transmembrane region" description="Helical" evidence="6">
    <location>
        <begin position="168"/>
        <end position="191"/>
    </location>
</feature>
<dbReference type="Proteomes" id="UP000186895">
    <property type="component" value="Unassembled WGS sequence"/>
</dbReference>
<accession>A0A1N6R6N8</accession>
<comment type="subcellular location">
    <subcellularLocation>
        <location evidence="1">Cell membrane</location>
        <topology evidence="1">Multi-pass membrane protein</topology>
    </subcellularLocation>
</comment>
<evidence type="ECO:0000313" key="9">
    <source>
        <dbReference type="Proteomes" id="UP000186895"/>
    </source>
</evidence>
<sequence length="907" mass="99667">MSIIWRCWITVTVILALMLGTLGVLVSLQHDAVLASLTKKRISVIAQNTANSFQQALDIGLPLASIRNANDMLNRIRGQYSSPLQISVTDTSGDIVFMTDQHANLLPDDQWLMQLSASNEQTLHSETDKLLTSGLKLKAIDGSVAGIVIVAYAKEHFDDVSHSLVTKLISGALVMMVIFSSATWLVLFYTLRDARRGYREIIKLLRSYASTQSKLPRPAPPTIASYGFFTDAVYELHNNLAEAESCFRRLQYEQQTPEDGTSTRSTLIMPSPNNSLAYSMSRYLTPWVALILVSAIMSFGAYAHHHTQSSFEPEQAERLQLIGKLVNTDIQRAVDSGVPLRDLVGASIYFNELLEAFPEISYLGIRGDILNVSAGAQTEPGFWSFGNISFTGLPIRHDGQQIAELIIQPNPHYFTLQFRDILLDLGVFTIAALLVAFHVFAVTFSATLTGPFNRLMYLSQRQAKGDFTVRLNHFRHSEIDRAAAFLSERTARLGETSSSLIKPRAPNVLEFAYLNDVRLPLFLYAFTDALSVSFLPVYTANLSNSFHWIEGPLVQSLPLVGYLLAITLISPLVRPVIARMGHRRTLLWSSLLCSLFYAGLWNADTTVELTLYRSLTGAGFALSTLACQDYTLDVSQPAQRSRALALFTSTLFSGVFTGVAVGGILADRIGASNVFAIGAAMVLLAWALVFLMLPRQHHRASMHPFSLKIWRPLSNRQYRLLVLGAAIPSNALTQCFIAFLLALQLHSIGASAADIARVMMLYYLIIMIASALAPRLLPEISNWTKATLGLLISAFALGMASVSTTYWTLLLAVIVAGLGQALLRDPTIATALQLSDSQLKAFGSDTILSSLRAIERIGSALALLVIAFMVQHYGYNTGIAVLSVWLALAGTVCAIWQRQCMSQPLND</sequence>
<feature type="transmembrane region" description="Helical" evidence="6">
    <location>
        <begin position="644"/>
        <end position="666"/>
    </location>
</feature>
<feature type="transmembrane region" description="Helical" evidence="6">
    <location>
        <begin position="283"/>
        <end position="303"/>
    </location>
</feature>
<feature type="transmembrane region" description="Helical" evidence="6">
    <location>
        <begin position="879"/>
        <end position="896"/>
    </location>
</feature>
<evidence type="ECO:0000256" key="3">
    <source>
        <dbReference type="ARBA" id="ARBA00022692"/>
    </source>
</evidence>
<keyword evidence="5 6" id="KW-0472">Membrane</keyword>
<protein>
    <submittedName>
        <fullName evidence="8">Predicted arabinose efflux permease, MFS family</fullName>
    </submittedName>
</protein>
<dbReference type="RefSeq" id="WP_083702988.1">
    <property type="nucleotide sequence ID" value="NZ_FTMN01000003.1"/>
</dbReference>
<evidence type="ECO:0000313" key="8">
    <source>
        <dbReference type="EMBL" id="SIQ24580.1"/>
    </source>
</evidence>
<keyword evidence="3 6" id="KW-0812">Transmembrane</keyword>
<dbReference type="InterPro" id="IPR036259">
    <property type="entry name" value="MFS_trans_sf"/>
</dbReference>
<evidence type="ECO:0000259" key="7">
    <source>
        <dbReference type="PROSITE" id="PS50850"/>
    </source>
</evidence>
<dbReference type="InterPro" id="IPR011701">
    <property type="entry name" value="MFS"/>
</dbReference>
<dbReference type="PANTHER" id="PTHR43124:SF3">
    <property type="entry name" value="CHLORAMPHENICOL EFFLUX PUMP RV0191"/>
    <property type="match status" value="1"/>
</dbReference>
<feature type="transmembrane region" description="Helical" evidence="6">
    <location>
        <begin position="553"/>
        <end position="573"/>
    </location>
</feature>
<keyword evidence="2" id="KW-1003">Cell membrane</keyword>
<feature type="transmembrane region" description="Helical" evidence="6">
    <location>
        <begin position="672"/>
        <end position="693"/>
    </location>
</feature>
<dbReference type="Gene3D" id="1.20.1250.20">
    <property type="entry name" value="MFS general substrate transporter like domains"/>
    <property type="match status" value="1"/>
</dbReference>
<evidence type="ECO:0000256" key="6">
    <source>
        <dbReference type="SAM" id="Phobius"/>
    </source>
</evidence>
<feature type="transmembrane region" description="Helical" evidence="6">
    <location>
        <begin position="521"/>
        <end position="541"/>
    </location>
</feature>
<proteinExistence type="predicted"/>
<dbReference type="PANTHER" id="PTHR43124">
    <property type="entry name" value="PURINE EFFLUX PUMP PBUE"/>
    <property type="match status" value="1"/>
</dbReference>